<evidence type="ECO:0000256" key="4">
    <source>
        <dbReference type="ARBA" id="ARBA00022771"/>
    </source>
</evidence>
<dbReference type="InterPro" id="IPR036236">
    <property type="entry name" value="Znf_C2H2_sf"/>
</dbReference>
<dbReference type="FunFam" id="3.30.160.60:FF:000021">
    <property type="entry name" value="Basic krueppel-like factor 3"/>
    <property type="match status" value="1"/>
</dbReference>
<evidence type="ECO:0000256" key="5">
    <source>
        <dbReference type="ARBA" id="ARBA00022833"/>
    </source>
</evidence>
<sequence length="587" mass="63997">MIKAFLKVQWAARVSVFTLGRSAPRDRKLSPGRWRDETSGRRCSRQPRINNSTSSAPLVSHYAVASSPSLQNSTHDRFAALRRSFMAATLAMSGGGQEDPFYPLHKATLSVGFPLEDSALFGLDCKTADADKNGQDDYAQHQAKCEMDRYLSPQPLSAPHPDGQPKSHADVDPFFTNDSAGAPYTLNMNLYLPDITYLKMGLCQQARPPQHHGHAGPAQIKAESDPPCFSAALQPHCPNAPAHGPMEPSAINMTLRGLPDFTSVFNQSGGSRGGEPVPEVFVKQEMSSQFEQQALHHGDGGGSLFQLLTSGLDHHHGGGMDAQHHHHHHHHHQQQQQQQQMQPPVSTLHNAFHHLPVASSASQQEQAAKPAYCGLGAGAYAHPRAQPRPHFLQQQAPYLPPSPPSSEPGSPDRQKELLHTLSPPPSYAATIASKLAGGAPRLGCALGAGLAGPHAAGPTSGPGPGAVLPRAPAESPAPNPAQTTVPVRYNRRNNPDLEKRRIHHCDYPGCKKVYTKSSHLKAHLRTHTGEKPYKCTWDSCDWRFARSDELTRHFRKHTGAKPFQCAVCSRSFSRSDHLALHMKRHQN</sequence>
<keyword evidence="2" id="KW-0479">Metal-binding</keyword>
<dbReference type="PANTHER" id="PTHR23235:SF156">
    <property type="entry name" value="KRUPPEL-LIKE FACTOR 18"/>
    <property type="match status" value="1"/>
</dbReference>
<dbReference type="SMART" id="SM00355">
    <property type="entry name" value="ZnF_C2H2"/>
    <property type="match status" value="3"/>
</dbReference>
<feature type="domain" description="C2H2-type" evidence="9">
    <location>
        <begin position="563"/>
        <end position="587"/>
    </location>
</feature>
<dbReference type="GO" id="GO:0008270">
    <property type="term" value="F:zinc ion binding"/>
    <property type="evidence" value="ECO:0007669"/>
    <property type="project" value="UniProtKB-KW"/>
</dbReference>
<dbReference type="FunFam" id="3.30.160.60:FF:000463">
    <property type="entry name" value="Krueppel-like factor 5"/>
    <property type="match status" value="1"/>
</dbReference>
<feature type="compositionally biased region" description="Basic residues" evidence="8">
    <location>
        <begin position="324"/>
        <end position="333"/>
    </location>
</feature>
<feature type="region of interest" description="Disordered" evidence="8">
    <location>
        <begin position="394"/>
        <end position="425"/>
    </location>
</feature>
<evidence type="ECO:0000259" key="9">
    <source>
        <dbReference type="PROSITE" id="PS50157"/>
    </source>
</evidence>
<dbReference type="GeneID" id="114870486"/>
<keyword evidence="6" id="KW-0539">Nucleus</keyword>
<evidence type="ECO:0000256" key="6">
    <source>
        <dbReference type="ARBA" id="ARBA00023242"/>
    </source>
</evidence>
<evidence type="ECO:0000256" key="1">
    <source>
        <dbReference type="ARBA" id="ARBA00004123"/>
    </source>
</evidence>
<keyword evidence="5" id="KW-0862">Zinc</keyword>
<dbReference type="RefSeq" id="XP_029030973.1">
    <property type="nucleotide sequence ID" value="XM_029175140.3"/>
</dbReference>
<name>A0A6P7PRU9_BETSP</name>
<organism evidence="10 11">
    <name type="scientific">Betta splendens</name>
    <name type="common">Siamese fighting fish</name>
    <dbReference type="NCBI Taxonomy" id="158456"/>
    <lineage>
        <taxon>Eukaryota</taxon>
        <taxon>Metazoa</taxon>
        <taxon>Chordata</taxon>
        <taxon>Craniata</taxon>
        <taxon>Vertebrata</taxon>
        <taxon>Euteleostomi</taxon>
        <taxon>Actinopterygii</taxon>
        <taxon>Neopterygii</taxon>
        <taxon>Teleostei</taxon>
        <taxon>Neoteleostei</taxon>
        <taxon>Acanthomorphata</taxon>
        <taxon>Anabantaria</taxon>
        <taxon>Anabantiformes</taxon>
        <taxon>Anabantoidei</taxon>
        <taxon>Osphronemidae</taxon>
        <taxon>Betta</taxon>
    </lineage>
</organism>
<feature type="domain" description="C2H2-type" evidence="9">
    <location>
        <begin position="533"/>
        <end position="562"/>
    </location>
</feature>
<dbReference type="PROSITE" id="PS00028">
    <property type="entry name" value="ZINC_FINGER_C2H2_1"/>
    <property type="match status" value="3"/>
</dbReference>
<evidence type="ECO:0000256" key="7">
    <source>
        <dbReference type="PROSITE-ProRule" id="PRU00042"/>
    </source>
</evidence>
<dbReference type="Gene3D" id="3.30.160.60">
    <property type="entry name" value="Classic Zinc Finger"/>
    <property type="match status" value="3"/>
</dbReference>
<dbReference type="InParanoid" id="A0A6P7PRU9"/>
<dbReference type="Proteomes" id="UP000515150">
    <property type="component" value="Chromosome 15"/>
</dbReference>
<feature type="domain" description="C2H2-type" evidence="9">
    <location>
        <begin position="503"/>
        <end position="532"/>
    </location>
</feature>
<gene>
    <name evidence="11" type="primary">LOC114870486</name>
</gene>
<reference evidence="11" key="1">
    <citation type="submission" date="2025-08" db="UniProtKB">
        <authorList>
            <consortium name="RefSeq"/>
        </authorList>
    </citation>
    <scope>IDENTIFICATION</scope>
</reference>
<comment type="subcellular location">
    <subcellularLocation>
        <location evidence="1">Nucleus</location>
    </subcellularLocation>
</comment>
<dbReference type="CDD" id="cd21579">
    <property type="entry name" value="KLF5_N"/>
    <property type="match status" value="1"/>
</dbReference>
<evidence type="ECO:0000256" key="3">
    <source>
        <dbReference type="ARBA" id="ARBA00022737"/>
    </source>
</evidence>
<dbReference type="GO" id="GO:0000981">
    <property type="term" value="F:DNA-binding transcription factor activity, RNA polymerase II-specific"/>
    <property type="evidence" value="ECO:0007669"/>
    <property type="project" value="TreeGrafter"/>
</dbReference>
<protein>
    <submittedName>
        <fullName evidence="11">Krueppel-like factor 5</fullName>
    </submittedName>
</protein>
<dbReference type="PANTHER" id="PTHR23235">
    <property type="entry name" value="KRUEPPEL-LIKE TRANSCRIPTION FACTOR"/>
    <property type="match status" value="1"/>
</dbReference>
<keyword evidence="4 7" id="KW-0863">Zinc-finger</keyword>
<feature type="region of interest" description="Disordered" evidence="8">
    <location>
        <begin position="453"/>
        <end position="487"/>
    </location>
</feature>
<dbReference type="AlphaFoldDB" id="A0A6P7PRU9"/>
<feature type="compositionally biased region" description="Basic and acidic residues" evidence="8">
    <location>
        <begin position="23"/>
        <end position="40"/>
    </location>
</feature>
<dbReference type="FunFam" id="3.30.160.60:FF:000018">
    <property type="entry name" value="Krueppel-like factor 15"/>
    <property type="match status" value="1"/>
</dbReference>
<accession>A0A6P7PRU9</accession>
<keyword evidence="3" id="KW-0677">Repeat</keyword>
<evidence type="ECO:0000313" key="10">
    <source>
        <dbReference type="Proteomes" id="UP000515150"/>
    </source>
</evidence>
<dbReference type="Pfam" id="PF00096">
    <property type="entry name" value="zf-C2H2"/>
    <property type="match status" value="3"/>
</dbReference>
<dbReference type="SUPFAM" id="SSF57667">
    <property type="entry name" value="beta-beta-alpha zinc fingers"/>
    <property type="match status" value="2"/>
</dbReference>
<evidence type="ECO:0000256" key="2">
    <source>
        <dbReference type="ARBA" id="ARBA00022723"/>
    </source>
</evidence>
<feature type="region of interest" description="Disordered" evidence="8">
    <location>
        <begin position="23"/>
        <end position="54"/>
    </location>
</feature>
<evidence type="ECO:0000256" key="8">
    <source>
        <dbReference type="SAM" id="MobiDB-lite"/>
    </source>
</evidence>
<keyword evidence="10" id="KW-1185">Reference proteome</keyword>
<dbReference type="GO" id="GO:0000978">
    <property type="term" value="F:RNA polymerase II cis-regulatory region sequence-specific DNA binding"/>
    <property type="evidence" value="ECO:0007669"/>
    <property type="project" value="TreeGrafter"/>
</dbReference>
<proteinExistence type="predicted"/>
<dbReference type="PROSITE" id="PS50157">
    <property type="entry name" value="ZINC_FINGER_C2H2_2"/>
    <property type="match status" value="3"/>
</dbReference>
<evidence type="ECO:0000313" key="11">
    <source>
        <dbReference type="RefSeq" id="XP_029030973.1"/>
    </source>
</evidence>
<dbReference type="GO" id="GO:0005634">
    <property type="term" value="C:nucleus"/>
    <property type="evidence" value="ECO:0007669"/>
    <property type="project" value="UniProtKB-SubCell"/>
</dbReference>
<dbReference type="OrthoDB" id="4748970at2759"/>
<feature type="region of interest" description="Disordered" evidence="8">
    <location>
        <begin position="151"/>
        <end position="171"/>
    </location>
</feature>
<dbReference type="KEGG" id="bspl:114870486"/>
<feature type="region of interest" description="Disordered" evidence="8">
    <location>
        <begin position="286"/>
        <end position="344"/>
    </location>
</feature>
<dbReference type="InterPro" id="IPR013087">
    <property type="entry name" value="Znf_C2H2_type"/>
</dbReference>